<evidence type="ECO:0000256" key="4">
    <source>
        <dbReference type="ARBA" id="ARBA00007667"/>
    </source>
</evidence>
<keyword evidence="12" id="KW-1185">Reference proteome</keyword>
<comment type="similarity">
    <text evidence="4">Belongs to the PurH family.</text>
</comment>
<dbReference type="PANTHER" id="PTHR11692:SF0">
    <property type="entry name" value="BIFUNCTIONAL PURINE BIOSYNTHESIS PROTEIN ATIC"/>
    <property type="match status" value="1"/>
</dbReference>
<gene>
    <name evidence="11" type="primary">ADE17</name>
    <name evidence="11" type="ORF">FIM1_2529</name>
</gene>
<keyword evidence="8" id="KW-0378">Hydrolase</keyword>
<dbReference type="InterPro" id="IPR036914">
    <property type="entry name" value="MGS-like_dom_sf"/>
</dbReference>
<comment type="pathway">
    <text evidence="3">Purine metabolism; IMP biosynthesis via de novo pathway; 5-formamido-1-(5-phospho-D-ribosyl)imidazole-4-carboxamide from 5-amino-1-(5-phospho-D-ribosyl)imidazole-4-carboxamide (10-formyl THF route): step 1/1.</text>
</comment>
<dbReference type="InterPro" id="IPR024050">
    <property type="entry name" value="AICAR_Tfase_insert_dom_sf"/>
</dbReference>
<dbReference type="NCBIfam" id="NF005492">
    <property type="entry name" value="PRK07106.1"/>
    <property type="match status" value="1"/>
</dbReference>
<protein>
    <submittedName>
        <fullName evidence="11">Bifunctional purine biosynthesis protein ADE17</fullName>
    </submittedName>
</protein>
<reference evidence="11 12" key="1">
    <citation type="submission" date="2016-03" db="EMBL/GenBank/DDBJ databases">
        <title>How can Kluyveromyces marxianus grow so fast - potential evolutionary course in Saccharomyces Complex revealed by comparative genomics.</title>
        <authorList>
            <person name="Mo W."/>
            <person name="Lu W."/>
            <person name="Yang X."/>
            <person name="Qi J."/>
            <person name="Lv H."/>
        </authorList>
    </citation>
    <scope>NUCLEOTIDE SEQUENCE [LARGE SCALE GENOMIC DNA]</scope>
    <source>
        <strain evidence="11 12">FIM1</strain>
    </source>
</reference>
<dbReference type="SUPFAM" id="SSF52335">
    <property type="entry name" value="Methylglyoxal synthase-like"/>
    <property type="match status" value="1"/>
</dbReference>
<dbReference type="InterPro" id="IPR016193">
    <property type="entry name" value="Cytidine_deaminase-like"/>
</dbReference>
<dbReference type="InterPro" id="IPR002695">
    <property type="entry name" value="PurH-like"/>
</dbReference>
<keyword evidence="7" id="KW-0658">Purine biosynthesis</keyword>
<sequence length="590" mass="64994">MSDRKTAILSVYDKTGLLDLAKGLTEHNVRILASGGTARMVREAGFPVEDVSTITHAPEMLGGRVKTLHPAVHGGILARNLESDEKDLKDQNIDKVDFVVCNLYPFKETVAKVGVSIPEAVEEIDIGGVTLLRAAAKNHARVTILSDPRDYAQFLQDLKKGEISADLRNKLALKAFEHTADYDTAISDFFRKQYSENKTQLALRYGANPHQKPAQAFVALREELPFKVLCGSPGYINLLDALNSWPLVKELSASLNLPAAASFKHVSPAGAAVGLPLTDVEKQIYFVADIENLSPLACAYARARGADRMSSFGDWIALSNIVDVPTAKIISREVSDGVIAPGYEPEALEILSKKKNGKYCILQIDPNYTPDQMESRQVYGVTLQQKRNDAIINKSSFKEIVSQNKDLPEQAVIDLTVATIALKYTQSNSVCYAKNGMVVGLGAGQQSRIHCTRLAGDKADNWWLRQHPRVLGFKWAKGVKRPEKSNAIDLFVTGQIPTEEPEKSDYESKFETIPEPLTAEERKAWLSKLTNVALSSDAFFPFPDNVYRAVRSGVKYIAAPSGSVMDKAVFSAADSFDLVYVENPIRLFHH</sequence>
<evidence type="ECO:0000256" key="1">
    <source>
        <dbReference type="ARBA" id="ARBA00004514"/>
    </source>
</evidence>
<dbReference type="Gene3D" id="1.10.287.440">
    <property type="match status" value="1"/>
</dbReference>
<dbReference type="PROSITE" id="PS51855">
    <property type="entry name" value="MGS"/>
    <property type="match status" value="1"/>
</dbReference>
<name>A0ABX6F056_KLUMA</name>
<dbReference type="Proteomes" id="UP000422736">
    <property type="component" value="Chromosome 4"/>
</dbReference>
<comment type="pathway">
    <text evidence="2">Purine metabolism; IMP biosynthesis via de novo pathway; IMP from 5-formamido-1-(5-phospho-D-ribosyl)imidazole-4-carboxamide: step 1/1.</text>
</comment>
<dbReference type="Gene3D" id="3.40.50.1380">
    <property type="entry name" value="Methylglyoxal synthase-like domain"/>
    <property type="match status" value="1"/>
</dbReference>
<dbReference type="SUPFAM" id="SSF53927">
    <property type="entry name" value="Cytidine deaminase-like"/>
    <property type="match status" value="1"/>
</dbReference>
<evidence type="ECO:0000313" key="12">
    <source>
        <dbReference type="Proteomes" id="UP000422736"/>
    </source>
</evidence>
<evidence type="ECO:0000256" key="6">
    <source>
        <dbReference type="ARBA" id="ARBA00022679"/>
    </source>
</evidence>
<dbReference type="NCBIfam" id="TIGR00355">
    <property type="entry name" value="purH"/>
    <property type="match status" value="1"/>
</dbReference>
<keyword evidence="6" id="KW-0808">Transferase</keyword>
<evidence type="ECO:0000256" key="9">
    <source>
        <dbReference type="ARBA" id="ARBA00023268"/>
    </source>
</evidence>
<dbReference type="PIRSF" id="PIRSF000414">
    <property type="entry name" value="AICARFT_IMPCHas"/>
    <property type="match status" value="1"/>
</dbReference>
<dbReference type="SMART" id="SM00851">
    <property type="entry name" value="MGS"/>
    <property type="match status" value="1"/>
</dbReference>
<dbReference type="EMBL" id="CP015057">
    <property type="protein sequence ID" value="QGN15833.1"/>
    <property type="molecule type" value="Genomic_DNA"/>
</dbReference>
<comment type="subcellular location">
    <subcellularLocation>
        <location evidence="1">Cytoplasm</location>
        <location evidence="1">Cytosol</location>
    </subcellularLocation>
</comment>
<dbReference type="Pfam" id="PF02142">
    <property type="entry name" value="MGS"/>
    <property type="match status" value="1"/>
</dbReference>
<reference evidence="11 12" key="2">
    <citation type="submission" date="2019-11" db="EMBL/GenBank/DDBJ databases">
        <authorList>
            <person name="Lu H."/>
        </authorList>
    </citation>
    <scope>NUCLEOTIDE SEQUENCE [LARGE SCALE GENOMIC DNA]</scope>
    <source>
        <strain evidence="11 12">FIM1</strain>
    </source>
</reference>
<dbReference type="Pfam" id="PF01808">
    <property type="entry name" value="AICARFT_IMPCHas"/>
    <property type="match status" value="1"/>
</dbReference>
<evidence type="ECO:0000256" key="2">
    <source>
        <dbReference type="ARBA" id="ARBA00004844"/>
    </source>
</evidence>
<evidence type="ECO:0000256" key="8">
    <source>
        <dbReference type="ARBA" id="ARBA00022801"/>
    </source>
</evidence>
<evidence type="ECO:0000256" key="7">
    <source>
        <dbReference type="ARBA" id="ARBA00022755"/>
    </source>
</evidence>
<dbReference type="SMART" id="SM00798">
    <property type="entry name" value="AICARFT_IMPCHas"/>
    <property type="match status" value="1"/>
</dbReference>
<dbReference type="InterPro" id="IPR024051">
    <property type="entry name" value="AICAR_Tfase_dup_dom_sf"/>
</dbReference>
<evidence type="ECO:0000313" key="11">
    <source>
        <dbReference type="EMBL" id="QGN15833.1"/>
    </source>
</evidence>
<organism evidence="11 12">
    <name type="scientific">Kluyveromyces marxianus</name>
    <name type="common">Yeast</name>
    <name type="synonym">Candida kefyr</name>
    <dbReference type="NCBI Taxonomy" id="4911"/>
    <lineage>
        <taxon>Eukaryota</taxon>
        <taxon>Fungi</taxon>
        <taxon>Dikarya</taxon>
        <taxon>Ascomycota</taxon>
        <taxon>Saccharomycotina</taxon>
        <taxon>Saccharomycetes</taxon>
        <taxon>Saccharomycetales</taxon>
        <taxon>Saccharomycetaceae</taxon>
        <taxon>Kluyveromyces</taxon>
    </lineage>
</organism>
<keyword evidence="5" id="KW-0963">Cytoplasm</keyword>
<dbReference type="InterPro" id="IPR011607">
    <property type="entry name" value="MGS-like_dom"/>
</dbReference>
<dbReference type="Gene3D" id="3.40.140.20">
    <property type="match status" value="2"/>
</dbReference>
<dbReference type="PANTHER" id="PTHR11692">
    <property type="entry name" value="BIFUNCTIONAL PURINE BIOSYNTHESIS PROTEIN PURH"/>
    <property type="match status" value="1"/>
</dbReference>
<proteinExistence type="inferred from homology"/>
<dbReference type="CDD" id="cd01421">
    <property type="entry name" value="IMPCH"/>
    <property type="match status" value="1"/>
</dbReference>
<evidence type="ECO:0000256" key="3">
    <source>
        <dbReference type="ARBA" id="ARBA00004954"/>
    </source>
</evidence>
<evidence type="ECO:0000259" key="10">
    <source>
        <dbReference type="PROSITE" id="PS51855"/>
    </source>
</evidence>
<dbReference type="HAMAP" id="MF_00139">
    <property type="entry name" value="PurH"/>
    <property type="match status" value="1"/>
</dbReference>
<accession>A0ABX6F056</accession>
<feature type="domain" description="MGS-like" evidence="10">
    <location>
        <begin position="1"/>
        <end position="146"/>
    </location>
</feature>
<keyword evidence="9" id="KW-0511">Multifunctional enzyme</keyword>
<evidence type="ECO:0000256" key="5">
    <source>
        <dbReference type="ARBA" id="ARBA00022490"/>
    </source>
</evidence>